<name>A0AA41UDU9_9MICO</name>
<dbReference type="InterPro" id="IPR037523">
    <property type="entry name" value="VOC_core"/>
</dbReference>
<dbReference type="InterPro" id="IPR004360">
    <property type="entry name" value="Glyas_Fos-R_dOase_dom"/>
</dbReference>
<feature type="domain" description="VOC" evidence="1">
    <location>
        <begin position="5"/>
        <end position="122"/>
    </location>
</feature>
<dbReference type="Gene3D" id="3.10.180.10">
    <property type="entry name" value="2,3-Dihydroxybiphenyl 1,2-Dioxygenase, domain 1"/>
    <property type="match status" value="1"/>
</dbReference>
<dbReference type="Proteomes" id="UP001165341">
    <property type="component" value="Unassembled WGS sequence"/>
</dbReference>
<comment type="caution">
    <text evidence="2">The sequence shown here is derived from an EMBL/GenBank/DDBJ whole genome shotgun (WGS) entry which is preliminary data.</text>
</comment>
<dbReference type="PROSITE" id="PS51819">
    <property type="entry name" value="VOC"/>
    <property type="match status" value="1"/>
</dbReference>
<dbReference type="EMBL" id="JALGAR010000001">
    <property type="protein sequence ID" value="MCI4656738.1"/>
    <property type="molecule type" value="Genomic_DNA"/>
</dbReference>
<evidence type="ECO:0000313" key="3">
    <source>
        <dbReference type="Proteomes" id="UP001165341"/>
    </source>
</evidence>
<reference evidence="2" key="1">
    <citation type="submission" date="2022-03" db="EMBL/GenBank/DDBJ databases">
        <title>Cryobacterium sp. nov. strain ZS14-85, isolated from Antarctic soil.</title>
        <authorList>
            <person name="Li J."/>
            <person name="Niu G."/>
        </authorList>
    </citation>
    <scope>NUCLEOTIDE SEQUENCE</scope>
    <source>
        <strain evidence="2">ZS14-85</strain>
    </source>
</reference>
<gene>
    <name evidence="2" type="ORF">MQH31_02780</name>
</gene>
<organism evidence="2 3">
    <name type="scientific">Cryobacterium zhongshanensis</name>
    <dbReference type="NCBI Taxonomy" id="2928153"/>
    <lineage>
        <taxon>Bacteria</taxon>
        <taxon>Bacillati</taxon>
        <taxon>Actinomycetota</taxon>
        <taxon>Actinomycetes</taxon>
        <taxon>Micrococcales</taxon>
        <taxon>Microbacteriaceae</taxon>
        <taxon>Cryobacterium</taxon>
    </lineage>
</organism>
<dbReference type="InterPro" id="IPR029068">
    <property type="entry name" value="Glyas_Bleomycin-R_OHBP_Dase"/>
</dbReference>
<evidence type="ECO:0000259" key="1">
    <source>
        <dbReference type="PROSITE" id="PS51819"/>
    </source>
</evidence>
<proteinExistence type="predicted"/>
<evidence type="ECO:0000313" key="2">
    <source>
        <dbReference type="EMBL" id="MCI4656738.1"/>
    </source>
</evidence>
<dbReference type="Pfam" id="PF00903">
    <property type="entry name" value="Glyoxalase"/>
    <property type="match status" value="1"/>
</dbReference>
<sequence length="123" mass="12977">MTVTGPDFLALQVGDLERSANFYETLLGLRRAPVSPPHAVVFATEPIAFAVREPMPGFDPTAVRPWAGAGVALWLHADDAQAVHDVLVEAGVPIVSAPAPGPFGLTFSFSDPDGYVVTIHDQA</sequence>
<dbReference type="AlphaFoldDB" id="A0AA41UDU9"/>
<accession>A0AA41UDU9</accession>
<dbReference type="RefSeq" id="WP_243010824.1">
    <property type="nucleotide sequence ID" value="NZ_JALGAR010000001.1"/>
</dbReference>
<keyword evidence="3" id="KW-1185">Reference proteome</keyword>
<protein>
    <submittedName>
        <fullName evidence="2">VOC family protein</fullName>
    </submittedName>
</protein>
<dbReference type="SUPFAM" id="SSF54593">
    <property type="entry name" value="Glyoxalase/Bleomycin resistance protein/Dihydroxybiphenyl dioxygenase"/>
    <property type="match status" value="1"/>
</dbReference>